<proteinExistence type="predicted"/>
<dbReference type="AlphaFoldDB" id="A0A8J7F625"/>
<feature type="transmembrane region" description="Helical" evidence="1">
    <location>
        <begin position="77"/>
        <end position="100"/>
    </location>
</feature>
<evidence type="ECO:0000313" key="2">
    <source>
        <dbReference type="EMBL" id="MBE9216030.1"/>
    </source>
</evidence>
<dbReference type="EMBL" id="JADEWL010000133">
    <property type="protein sequence ID" value="MBE9216030.1"/>
    <property type="molecule type" value="Genomic_DNA"/>
</dbReference>
<dbReference type="PANTHER" id="PTHR20992">
    <property type="entry name" value="AT15442P-RELATED"/>
    <property type="match status" value="1"/>
</dbReference>
<evidence type="ECO:0000313" key="3">
    <source>
        <dbReference type="Proteomes" id="UP000620559"/>
    </source>
</evidence>
<feature type="transmembrane region" description="Helical" evidence="1">
    <location>
        <begin position="143"/>
        <end position="163"/>
    </location>
</feature>
<feature type="transmembrane region" description="Helical" evidence="1">
    <location>
        <begin position="112"/>
        <end position="131"/>
    </location>
</feature>
<feature type="transmembrane region" description="Helical" evidence="1">
    <location>
        <begin position="201"/>
        <end position="225"/>
    </location>
</feature>
<keyword evidence="1" id="KW-0472">Membrane</keyword>
<accession>A0A8J7F625</accession>
<gene>
    <name evidence="2" type="ORF">IQ247_25780</name>
</gene>
<keyword evidence="1" id="KW-0812">Transmembrane</keyword>
<dbReference type="Proteomes" id="UP000620559">
    <property type="component" value="Unassembled WGS sequence"/>
</dbReference>
<feature type="transmembrane region" description="Helical" evidence="1">
    <location>
        <begin position="175"/>
        <end position="195"/>
    </location>
</feature>
<protein>
    <submittedName>
        <fullName evidence="2">DUF389 domain-containing protein</fullName>
    </submittedName>
</protein>
<feature type="transmembrane region" description="Helical" evidence="1">
    <location>
        <begin position="52"/>
        <end position="71"/>
    </location>
</feature>
<keyword evidence="3" id="KW-1185">Reference proteome</keyword>
<dbReference type="RefSeq" id="WP_193924369.1">
    <property type="nucleotide sequence ID" value="NZ_JADEWL010000133.1"/>
</dbReference>
<organism evidence="2 3">
    <name type="scientific">Plectonema cf. radiosum LEGE 06105</name>
    <dbReference type="NCBI Taxonomy" id="945769"/>
    <lineage>
        <taxon>Bacteria</taxon>
        <taxon>Bacillati</taxon>
        <taxon>Cyanobacteriota</taxon>
        <taxon>Cyanophyceae</taxon>
        <taxon>Oscillatoriophycideae</taxon>
        <taxon>Oscillatoriales</taxon>
        <taxon>Microcoleaceae</taxon>
        <taxon>Plectonema</taxon>
    </lineage>
</organism>
<feature type="transmembrane region" description="Helical" evidence="1">
    <location>
        <begin position="237"/>
        <end position="260"/>
    </location>
</feature>
<comment type="caution">
    <text evidence="2">The sequence shown here is derived from an EMBL/GenBank/DDBJ whole genome shotgun (WGS) entry which is preliminary data.</text>
</comment>
<dbReference type="InterPro" id="IPR005240">
    <property type="entry name" value="DUF389"/>
</dbReference>
<keyword evidence="1" id="KW-1133">Transmembrane helix</keyword>
<dbReference type="Pfam" id="PF04087">
    <property type="entry name" value="DUF389"/>
    <property type="match status" value="1"/>
</dbReference>
<reference evidence="2" key="1">
    <citation type="submission" date="2020-10" db="EMBL/GenBank/DDBJ databases">
        <authorList>
            <person name="Castelo-Branco R."/>
            <person name="Eusebio N."/>
            <person name="Adriana R."/>
            <person name="Vieira A."/>
            <person name="Brugerolle De Fraissinette N."/>
            <person name="Rezende De Castro R."/>
            <person name="Schneider M.P."/>
            <person name="Vasconcelos V."/>
            <person name="Leao P.N."/>
        </authorList>
    </citation>
    <scope>NUCLEOTIDE SEQUENCE</scope>
    <source>
        <strain evidence="2">LEGE 06105</strain>
    </source>
</reference>
<evidence type="ECO:0000256" key="1">
    <source>
        <dbReference type="SAM" id="Phobius"/>
    </source>
</evidence>
<name>A0A8J7F625_9CYAN</name>
<sequence length="349" mass="37522">MLLLIKKFGGWSKQQFSWLWESNSGDWPWLAEKPMQIAGLNRSLWRGAVPSISFYVLLSLSGIIATLGLLANSAATIIGAMIVAPLMGPIIAIAYSMVAANQRLLKRSSFTLVKGVLLTVVISLLITKLVGIKTLGSEIAGRISPTLLDMGVALAAGAAGAYAKSRRSIADALPGVAIAVALVPPLSVVGIGLAMNSQSVAIGSSLLFLANLTGIIFSGAIVFLSQGYGSLAKARQGLIVSITGILLLGLPLSFSLQTLLIQEQTRRQISYLLYNKTQTFADTNIRSIKVRRQGKQLFVEMEVAAPFNLITDEQVKEVHQFLQAELDKPLNFKVEIIPTQQYELPASKF</sequence>
<dbReference type="PANTHER" id="PTHR20992:SF9">
    <property type="entry name" value="AT15442P-RELATED"/>
    <property type="match status" value="1"/>
</dbReference>